<proteinExistence type="predicted"/>
<dbReference type="InterPro" id="IPR036058">
    <property type="entry name" value="Kazal_dom_sf"/>
</dbReference>
<protein>
    <recommendedName>
        <fullName evidence="5">Kazal-like domain-containing protein</fullName>
    </recommendedName>
</protein>
<organism evidence="6 7">
    <name type="scientific">Meganyctiphanes norvegica</name>
    <name type="common">Northern krill</name>
    <name type="synonym">Thysanopoda norvegica</name>
    <dbReference type="NCBI Taxonomy" id="48144"/>
    <lineage>
        <taxon>Eukaryota</taxon>
        <taxon>Metazoa</taxon>
        <taxon>Ecdysozoa</taxon>
        <taxon>Arthropoda</taxon>
        <taxon>Crustacea</taxon>
        <taxon>Multicrustacea</taxon>
        <taxon>Malacostraca</taxon>
        <taxon>Eumalacostraca</taxon>
        <taxon>Eucarida</taxon>
        <taxon>Euphausiacea</taxon>
        <taxon>Euphausiidae</taxon>
        <taxon>Meganyctiphanes</taxon>
    </lineage>
</organism>
<evidence type="ECO:0000256" key="1">
    <source>
        <dbReference type="ARBA" id="ARBA00022690"/>
    </source>
</evidence>
<evidence type="ECO:0000256" key="3">
    <source>
        <dbReference type="ARBA" id="ARBA00023157"/>
    </source>
</evidence>
<evidence type="ECO:0000259" key="5">
    <source>
        <dbReference type="PROSITE" id="PS51465"/>
    </source>
</evidence>
<dbReference type="SMART" id="SM00280">
    <property type="entry name" value="KAZAL"/>
    <property type="match status" value="2"/>
</dbReference>
<dbReference type="AlphaFoldDB" id="A0AAV2RS09"/>
<accession>A0AAV2RS09</accession>
<dbReference type="CDD" id="cd00104">
    <property type="entry name" value="KAZAL_FS"/>
    <property type="match status" value="2"/>
</dbReference>
<keyword evidence="2" id="KW-0722">Serine protease inhibitor</keyword>
<dbReference type="InterPro" id="IPR050653">
    <property type="entry name" value="Prot_Inhib_GrowthFact_Antg"/>
</dbReference>
<dbReference type="Proteomes" id="UP001497623">
    <property type="component" value="Unassembled WGS sequence"/>
</dbReference>
<evidence type="ECO:0000256" key="2">
    <source>
        <dbReference type="ARBA" id="ARBA00022900"/>
    </source>
</evidence>
<dbReference type="PANTHER" id="PTHR10913">
    <property type="entry name" value="FOLLISTATIN-RELATED"/>
    <property type="match status" value="1"/>
</dbReference>
<dbReference type="Pfam" id="PF00050">
    <property type="entry name" value="Kazal_1"/>
    <property type="match status" value="2"/>
</dbReference>
<dbReference type="InterPro" id="IPR002350">
    <property type="entry name" value="Kazal_dom"/>
</dbReference>
<dbReference type="Gene3D" id="3.30.60.30">
    <property type="match status" value="2"/>
</dbReference>
<sequence>IIFSCTKLIRIKLISRLRMNGILQWTSLVVMMVMYQSVMVCYMTKNVDGLGRLAGHPGWQGSRNFLSMTGRPSKEKCSYMCPRSYIPVCGSDGKTYPNERCFHNGAGCENPNLKIVSKGPCNEKDKVECSYKCTRMYRPVCGSDGKTYGNEQCFRNGAQCENPNLKIVSGGPCEEKRN</sequence>
<feature type="transmembrane region" description="Helical" evidence="4">
    <location>
        <begin position="22"/>
        <end position="43"/>
    </location>
</feature>
<dbReference type="EMBL" id="CAXKWB010029826">
    <property type="protein sequence ID" value="CAL4136539.1"/>
    <property type="molecule type" value="Genomic_DNA"/>
</dbReference>
<gene>
    <name evidence="6" type="ORF">MNOR_LOCUS27818</name>
</gene>
<evidence type="ECO:0000256" key="4">
    <source>
        <dbReference type="SAM" id="Phobius"/>
    </source>
</evidence>
<keyword evidence="4" id="KW-1133">Transmembrane helix</keyword>
<dbReference type="PANTHER" id="PTHR10913:SF45">
    <property type="entry name" value="FOLLISTATIN, ISOFORM A-RELATED"/>
    <property type="match status" value="1"/>
</dbReference>
<name>A0AAV2RS09_MEGNR</name>
<keyword evidence="4" id="KW-0472">Membrane</keyword>
<feature type="domain" description="Kazal-like" evidence="5">
    <location>
        <begin position="124"/>
        <end position="175"/>
    </location>
</feature>
<comment type="caution">
    <text evidence="6">The sequence shown here is derived from an EMBL/GenBank/DDBJ whole genome shotgun (WGS) entry which is preliminary data.</text>
</comment>
<reference evidence="6 7" key="1">
    <citation type="submission" date="2024-05" db="EMBL/GenBank/DDBJ databases">
        <authorList>
            <person name="Wallberg A."/>
        </authorList>
    </citation>
    <scope>NUCLEOTIDE SEQUENCE [LARGE SCALE GENOMIC DNA]</scope>
</reference>
<keyword evidence="7" id="KW-1185">Reference proteome</keyword>
<keyword evidence="1" id="KW-0646">Protease inhibitor</keyword>
<evidence type="ECO:0000313" key="6">
    <source>
        <dbReference type="EMBL" id="CAL4136539.1"/>
    </source>
</evidence>
<dbReference type="GO" id="GO:0005576">
    <property type="term" value="C:extracellular region"/>
    <property type="evidence" value="ECO:0007669"/>
    <property type="project" value="TreeGrafter"/>
</dbReference>
<feature type="domain" description="Kazal-like" evidence="5">
    <location>
        <begin position="71"/>
        <end position="123"/>
    </location>
</feature>
<feature type="non-terminal residue" evidence="6">
    <location>
        <position position="1"/>
    </location>
</feature>
<dbReference type="SUPFAM" id="SSF100895">
    <property type="entry name" value="Kazal-type serine protease inhibitors"/>
    <property type="match status" value="2"/>
</dbReference>
<keyword evidence="3" id="KW-1015">Disulfide bond</keyword>
<evidence type="ECO:0000313" key="7">
    <source>
        <dbReference type="Proteomes" id="UP001497623"/>
    </source>
</evidence>
<keyword evidence="4" id="KW-0812">Transmembrane</keyword>
<dbReference type="PROSITE" id="PS51465">
    <property type="entry name" value="KAZAL_2"/>
    <property type="match status" value="2"/>
</dbReference>